<dbReference type="OrthoDB" id="10527849at2759"/>
<name>A0A0R3W9N9_TAEAS</name>
<organism evidence="4">
    <name type="scientific">Taenia asiatica</name>
    <name type="common">Asian tapeworm</name>
    <dbReference type="NCBI Taxonomy" id="60517"/>
    <lineage>
        <taxon>Eukaryota</taxon>
        <taxon>Metazoa</taxon>
        <taxon>Spiralia</taxon>
        <taxon>Lophotrochozoa</taxon>
        <taxon>Platyhelminthes</taxon>
        <taxon>Cestoda</taxon>
        <taxon>Eucestoda</taxon>
        <taxon>Cyclophyllidea</taxon>
        <taxon>Taeniidae</taxon>
        <taxon>Taenia</taxon>
    </lineage>
</organism>
<accession>A0A0R3W9N9</accession>
<protein>
    <submittedName>
        <fullName evidence="2 4">Uncharacterized protein</fullName>
    </submittedName>
</protein>
<feature type="region of interest" description="Disordered" evidence="1">
    <location>
        <begin position="1"/>
        <end position="75"/>
    </location>
</feature>
<dbReference type="WBParaSite" id="TASK_0000718701-mRNA-1">
    <property type="protein sequence ID" value="TASK_0000718701-mRNA-1"/>
    <property type="gene ID" value="TASK_0000718701"/>
</dbReference>
<evidence type="ECO:0000313" key="3">
    <source>
        <dbReference type="Proteomes" id="UP000282613"/>
    </source>
</evidence>
<sequence length="113" mass="12639">MDGLVEGWTDKKRLGRSSSLGNEEVRAVIDEDEEDSTYGLHDRPKSINSTLESMEEPTSTSLSPGDELSPPHLLPKAKNFASSRLEFSGKPILTGKHLSKQRSRRIWLNDFQA</sequence>
<dbReference type="AlphaFoldDB" id="A0A0R3W9N9"/>
<evidence type="ECO:0000256" key="1">
    <source>
        <dbReference type="SAM" id="MobiDB-lite"/>
    </source>
</evidence>
<evidence type="ECO:0000313" key="2">
    <source>
        <dbReference type="EMBL" id="VDK37999.1"/>
    </source>
</evidence>
<gene>
    <name evidence="2" type="ORF">TASK_LOCUS7188</name>
</gene>
<dbReference type="Proteomes" id="UP000282613">
    <property type="component" value="Unassembled WGS sequence"/>
</dbReference>
<proteinExistence type="predicted"/>
<evidence type="ECO:0000313" key="4">
    <source>
        <dbReference type="WBParaSite" id="TASK_0000718701-mRNA-1"/>
    </source>
</evidence>
<dbReference type="EMBL" id="UYRS01018585">
    <property type="protein sequence ID" value="VDK37999.1"/>
    <property type="molecule type" value="Genomic_DNA"/>
</dbReference>
<feature type="compositionally biased region" description="Polar residues" evidence="1">
    <location>
        <begin position="46"/>
        <end position="63"/>
    </location>
</feature>
<reference evidence="4" key="1">
    <citation type="submission" date="2017-02" db="UniProtKB">
        <authorList>
            <consortium name="WormBaseParasite"/>
        </authorList>
    </citation>
    <scope>IDENTIFICATION</scope>
</reference>
<keyword evidence="3" id="KW-1185">Reference proteome</keyword>
<reference evidence="2 3" key="2">
    <citation type="submission" date="2018-11" db="EMBL/GenBank/DDBJ databases">
        <authorList>
            <consortium name="Pathogen Informatics"/>
        </authorList>
    </citation>
    <scope>NUCLEOTIDE SEQUENCE [LARGE SCALE GENOMIC DNA]</scope>
</reference>